<evidence type="ECO:0000313" key="2">
    <source>
        <dbReference type="EMBL" id="KLO06897.1"/>
    </source>
</evidence>
<accession>A0A0H2R6F3</accession>
<keyword evidence="3" id="KW-1185">Reference proteome</keyword>
<dbReference type="EMBL" id="KQ086487">
    <property type="protein sequence ID" value="KLO04601.1"/>
    <property type="molecule type" value="Genomic_DNA"/>
</dbReference>
<dbReference type="EMBL" id="KQ086175">
    <property type="protein sequence ID" value="KLO06897.1"/>
    <property type="molecule type" value="Genomic_DNA"/>
</dbReference>
<gene>
    <name evidence="2" type="ORF">SCHPADRAFT_909987</name>
    <name evidence="1" type="ORF">SCHPADRAFT_911552</name>
</gene>
<sequence length="54" mass="5918">MPRRVRRRYSAASTARRAIAVALPRRLQPPTSYPALPLVAPARRLAVGLCPAPK</sequence>
<dbReference type="Proteomes" id="UP000053477">
    <property type="component" value="Unassembled WGS sequence"/>
</dbReference>
<dbReference type="AlphaFoldDB" id="A0A0H2R6F3"/>
<protein>
    <submittedName>
        <fullName evidence="2">Uncharacterized protein</fullName>
    </submittedName>
</protein>
<reference evidence="2 3" key="1">
    <citation type="submission" date="2015-04" db="EMBL/GenBank/DDBJ databases">
        <title>Complete genome sequence of Schizopora paradoxa KUC8140, a cosmopolitan wood degrader in East Asia.</title>
        <authorList>
            <consortium name="DOE Joint Genome Institute"/>
            <person name="Min B."/>
            <person name="Park H."/>
            <person name="Jang Y."/>
            <person name="Kim J.-J."/>
            <person name="Kim K.H."/>
            <person name="Pangilinan J."/>
            <person name="Lipzen A."/>
            <person name="Riley R."/>
            <person name="Grigoriev I.V."/>
            <person name="Spatafora J.W."/>
            <person name="Choi I.-G."/>
        </authorList>
    </citation>
    <scope>NUCLEOTIDE SEQUENCE [LARGE SCALE GENOMIC DNA]</scope>
    <source>
        <strain evidence="2 3">KUC8140</strain>
    </source>
</reference>
<evidence type="ECO:0000313" key="3">
    <source>
        <dbReference type="Proteomes" id="UP000053477"/>
    </source>
</evidence>
<organism evidence="2 3">
    <name type="scientific">Schizopora paradoxa</name>
    <dbReference type="NCBI Taxonomy" id="27342"/>
    <lineage>
        <taxon>Eukaryota</taxon>
        <taxon>Fungi</taxon>
        <taxon>Dikarya</taxon>
        <taxon>Basidiomycota</taxon>
        <taxon>Agaricomycotina</taxon>
        <taxon>Agaricomycetes</taxon>
        <taxon>Hymenochaetales</taxon>
        <taxon>Schizoporaceae</taxon>
        <taxon>Schizopora</taxon>
    </lineage>
</organism>
<evidence type="ECO:0000313" key="1">
    <source>
        <dbReference type="EMBL" id="KLO04601.1"/>
    </source>
</evidence>
<proteinExistence type="predicted"/>
<name>A0A0H2R6F3_9AGAM</name>